<proteinExistence type="predicted"/>
<feature type="transmembrane region" description="Helical" evidence="1">
    <location>
        <begin position="47"/>
        <end position="69"/>
    </location>
</feature>
<keyword evidence="1" id="KW-0472">Membrane</keyword>
<feature type="transmembrane region" description="Helical" evidence="1">
    <location>
        <begin position="90"/>
        <end position="110"/>
    </location>
</feature>
<evidence type="ECO:0008006" key="4">
    <source>
        <dbReference type="Google" id="ProtNLM"/>
    </source>
</evidence>
<dbReference type="EMBL" id="WEGH01000001">
    <property type="protein sequence ID" value="MQY02103.1"/>
    <property type="molecule type" value="Genomic_DNA"/>
</dbReference>
<evidence type="ECO:0000313" key="2">
    <source>
        <dbReference type="EMBL" id="MQY02103.1"/>
    </source>
</evidence>
<gene>
    <name evidence="2" type="ORF">ACRB68_01300</name>
</gene>
<feature type="transmembrane region" description="Helical" evidence="1">
    <location>
        <begin position="116"/>
        <end position="136"/>
    </location>
</feature>
<evidence type="ECO:0000313" key="3">
    <source>
        <dbReference type="Proteomes" id="UP000487268"/>
    </source>
</evidence>
<accession>A0A7K0BLP8</accession>
<dbReference type="AlphaFoldDB" id="A0A7K0BLP8"/>
<reference evidence="2 3" key="1">
    <citation type="submission" date="2019-10" db="EMBL/GenBank/DDBJ databases">
        <title>Actinomadura rubteroloni sp. nov. and Actinomadura macrotermitis sp. nov., isolated from the gut of fungus growing-termite Macrotermes natalensis.</title>
        <authorList>
            <person name="Benndorf R."/>
            <person name="Martin K."/>
            <person name="Kuefner M."/>
            <person name="De Beer W."/>
            <person name="Kaster A.-K."/>
            <person name="Vollmers J."/>
            <person name="Poulsen M."/>
            <person name="Beemelmanns C."/>
        </authorList>
    </citation>
    <scope>NUCLEOTIDE SEQUENCE [LARGE SCALE GENOMIC DNA]</scope>
    <source>
        <strain evidence="2 3">RB68</strain>
    </source>
</reference>
<protein>
    <recommendedName>
        <fullName evidence="4">Integral membrane protein</fullName>
    </recommendedName>
</protein>
<dbReference type="RefSeq" id="WP_153530385.1">
    <property type="nucleotide sequence ID" value="NZ_WEGH01000001.1"/>
</dbReference>
<organism evidence="2 3">
    <name type="scientific">Actinomadura macrotermitis</name>
    <dbReference type="NCBI Taxonomy" id="2585200"/>
    <lineage>
        <taxon>Bacteria</taxon>
        <taxon>Bacillati</taxon>
        <taxon>Actinomycetota</taxon>
        <taxon>Actinomycetes</taxon>
        <taxon>Streptosporangiales</taxon>
        <taxon>Thermomonosporaceae</taxon>
        <taxon>Actinomadura</taxon>
    </lineage>
</organism>
<keyword evidence="3" id="KW-1185">Reference proteome</keyword>
<dbReference type="Proteomes" id="UP000487268">
    <property type="component" value="Unassembled WGS sequence"/>
</dbReference>
<evidence type="ECO:0000256" key="1">
    <source>
        <dbReference type="SAM" id="Phobius"/>
    </source>
</evidence>
<sequence length="169" mass="17770">MNEGRTVAEPEPEERADYAGAVYGSLLAASVVVGASPREEPASPATLIALLLATGFVFWLAHVYARLVGDRRHAVRLSRAEIRSVGRHEWPLVQAMFPPAVAAGLCRLLGLPDSAASWTALVVALCGQVGWSAVAGARSNAPVSLTVLTVVVNLFLGLIIVALKVLLSH</sequence>
<name>A0A7K0BLP8_9ACTN</name>
<comment type="caution">
    <text evidence="2">The sequence shown here is derived from an EMBL/GenBank/DDBJ whole genome shotgun (WGS) entry which is preliminary data.</text>
</comment>
<feature type="transmembrane region" description="Helical" evidence="1">
    <location>
        <begin position="143"/>
        <end position="167"/>
    </location>
</feature>
<keyword evidence="1" id="KW-0812">Transmembrane</keyword>
<keyword evidence="1" id="KW-1133">Transmembrane helix</keyword>
<dbReference type="OrthoDB" id="3828063at2"/>